<evidence type="ECO:0000313" key="2">
    <source>
        <dbReference type="Proteomes" id="UP000748752"/>
    </source>
</evidence>
<protein>
    <recommendedName>
        <fullName evidence="3">Transporter substrate-binding domain-containing protein</fullName>
    </recommendedName>
</protein>
<comment type="caution">
    <text evidence="1">The sequence shown here is derived from an EMBL/GenBank/DDBJ whole genome shotgun (WGS) entry which is preliminary data.</text>
</comment>
<accession>A0ABS1CHP0</accession>
<dbReference type="Proteomes" id="UP000748752">
    <property type="component" value="Unassembled WGS sequence"/>
</dbReference>
<gene>
    <name evidence="1" type="ORF">CKO31_11975</name>
</gene>
<reference evidence="1 2" key="1">
    <citation type="journal article" date="2020" name="Microorganisms">
        <title>Osmotic Adaptation and Compatible Solute Biosynthesis of Phototrophic Bacteria as Revealed from Genome Analyses.</title>
        <authorList>
            <person name="Imhoff J.F."/>
            <person name="Rahn T."/>
            <person name="Kunzel S."/>
            <person name="Keller A."/>
            <person name="Neulinger S.C."/>
        </authorList>
    </citation>
    <scope>NUCLEOTIDE SEQUENCE [LARGE SCALE GENOMIC DNA]</scope>
    <source>
        <strain evidence="1 2">DSM 6210</strain>
    </source>
</reference>
<evidence type="ECO:0008006" key="3">
    <source>
        <dbReference type="Google" id="ProtNLM"/>
    </source>
</evidence>
<dbReference type="EMBL" id="NRRV01000026">
    <property type="protein sequence ID" value="MBK1631445.1"/>
    <property type="molecule type" value="Genomic_DNA"/>
</dbReference>
<organism evidence="1 2">
    <name type="scientific">Thiohalocapsa halophila</name>
    <dbReference type="NCBI Taxonomy" id="69359"/>
    <lineage>
        <taxon>Bacteria</taxon>
        <taxon>Pseudomonadati</taxon>
        <taxon>Pseudomonadota</taxon>
        <taxon>Gammaproteobacteria</taxon>
        <taxon>Chromatiales</taxon>
        <taxon>Chromatiaceae</taxon>
        <taxon>Thiohalocapsa</taxon>
    </lineage>
</organism>
<dbReference type="SUPFAM" id="SSF53850">
    <property type="entry name" value="Periplasmic binding protein-like II"/>
    <property type="match status" value="1"/>
</dbReference>
<proteinExistence type="predicted"/>
<evidence type="ECO:0000313" key="1">
    <source>
        <dbReference type="EMBL" id="MBK1631445.1"/>
    </source>
</evidence>
<keyword evidence="2" id="KW-1185">Reference proteome</keyword>
<sequence length="253" mass="28273">MLLPATPVAEDFVLSVAQLPLYSESPRDGILIDVLKALDAEYTQGRFHIEVYPFQRSINNVVEGRADFHFPTIGPHVWQREDDELERAIAADGIRRSRCSLTKTHFALFSNAERPPLDTTALDAYHIETGRGHRAFFKEDFSATTCLACSVRKLSAGRIDGLVFAAREIEVLARQEGIDNIRRQDFRIFGSKFILPIGAKGDRIDALLCRLIAQLVRDGRLREVAAPYSAYFERAFGAPYLPTPADLRAPSGP</sequence>
<name>A0ABS1CHP0_9GAMM</name>